<evidence type="ECO:0000313" key="3">
    <source>
        <dbReference type="EMBL" id="MBA0775856.1"/>
    </source>
</evidence>
<dbReference type="SUPFAM" id="SSF81383">
    <property type="entry name" value="F-box domain"/>
    <property type="match status" value="1"/>
</dbReference>
<proteinExistence type="predicted"/>
<feature type="region of interest" description="Disordered" evidence="1">
    <location>
        <begin position="297"/>
        <end position="356"/>
    </location>
</feature>
<evidence type="ECO:0000256" key="1">
    <source>
        <dbReference type="SAM" id="MobiDB-lite"/>
    </source>
</evidence>
<evidence type="ECO:0000313" key="4">
    <source>
        <dbReference type="Proteomes" id="UP000593568"/>
    </source>
</evidence>
<evidence type="ECO:0000259" key="2">
    <source>
        <dbReference type="PROSITE" id="PS50181"/>
    </source>
</evidence>
<reference evidence="3 4" key="1">
    <citation type="journal article" date="2019" name="Genome Biol. Evol.">
        <title>Insights into the evolution of the New World diploid cottons (Gossypium, subgenus Houzingenia) based on genome sequencing.</title>
        <authorList>
            <person name="Grover C.E."/>
            <person name="Arick M.A. 2nd"/>
            <person name="Thrash A."/>
            <person name="Conover J.L."/>
            <person name="Sanders W.S."/>
            <person name="Peterson D.G."/>
            <person name="Frelichowski J.E."/>
            <person name="Scheffler J.A."/>
            <person name="Scheffler B.E."/>
            <person name="Wendel J.F."/>
        </authorList>
    </citation>
    <scope>NUCLEOTIDE SEQUENCE [LARGE SCALE GENOMIC DNA]</scope>
    <source>
        <strain evidence="3">8</strain>
        <tissue evidence="3">Leaf</tissue>
    </source>
</reference>
<dbReference type="InterPro" id="IPR001810">
    <property type="entry name" value="F-box_dom"/>
</dbReference>
<dbReference type="Proteomes" id="UP000593568">
    <property type="component" value="Unassembled WGS sequence"/>
</dbReference>
<comment type="caution">
    <text evidence="3">The sequence shown here is derived from an EMBL/GenBank/DDBJ whole genome shotgun (WGS) entry which is preliminary data.</text>
</comment>
<feature type="compositionally biased region" description="Acidic residues" evidence="1">
    <location>
        <begin position="297"/>
        <end position="325"/>
    </location>
</feature>
<dbReference type="AlphaFoldDB" id="A0A7J9ES33"/>
<dbReference type="InterPro" id="IPR036047">
    <property type="entry name" value="F-box-like_dom_sf"/>
</dbReference>
<name>A0A7J9ES33_9ROSI</name>
<feature type="domain" description="F-box" evidence="2">
    <location>
        <begin position="5"/>
        <end position="53"/>
    </location>
</feature>
<gene>
    <name evidence="3" type="ORF">Gotri_010955</name>
</gene>
<dbReference type="Pfam" id="PF03478">
    <property type="entry name" value="Beta-prop_KIB1-4"/>
    <property type="match status" value="1"/>
</dbReference>
<organism evidence="3 4">
    <name type="scientific">Gossypium trilobum</name>
    <dbReference type="NCBI Taxonomy" id="34281"/>
    <lineage>
        <taxon>Eukaryota</taxon>
        <taxon>Viridiplantae</taxon>
        <taxon>Streptophyta</taxon>
        <taxon>Embryophyta</taxon>
        <taxon>Tracheophyta</taxon>
        <taxon>Spermatophyta</taxon>
        <taxon>Magnoliopsida</taxon>
        <taxon>eudicotyledons</taxon>
        <taxon>Gunneridae</taxon>
        <taxon>Pentapetalae</taxon>
        <taxon>rosids</taxon>
        <taxon>malvids</taxon>
        <taxon>Malvales</taxon>
        <taxon>Malvaceae</taxon>
        <taxon>Malvoideae</taxon>
        <taxon>Gossypium</taxon>
    </lineage>
</organism>
<feature type="compositionally biased region" description="Basic and acidic residues" evidence="1">
    <location>
        <begin position="326"/>
        <end position="341"/>
    </location>
</feature>
<dbReference type="PROSITE" id="PS50181">
    <property type="entry name" value="FBOX"/>
    <property type="match status" value="1"/>
</dbReference>
<dbReference type="SMART" id="SM00256">
    <property type="entry name" value="FBOX"/>
    <property type="match status" value="1"/>
</dbReference>
<accession>A0A7J9ES33</accession>
<sequence>MMTAHAPWNQLPIDILSSIFERLDLEDRIRFDLVCKQWRTNLKRTPQLLWLMLPYDPSSQYLSFFDMYEGKVRKLDLPRSAQGGWFFGCSKGWLFLATGTNVDNLRIFLFDSISRAQIPLPPLSTISSFEENFTARRSGWNPAACIISGVEVSSFDASQCIVATTFYDNNKILALCKPQDDRWIIVEGLLPDGYFYGNLSFFDGELYACILCEDREINNNQAPNIQTHFITLENHRVNLKLISSTPPPTYLFFAAVDDKRILYHKDCSRWPYLVEANGQLLVVTKICDTISTWDYHDDDSDDDNDEAGGNDDNDYDGGSDNDDDGGSDHSADNNDDGRDNDNNDDGGNNDDDDNNDDNNYVTSLLMYFQLATFQKTKIQTAADDTLHMTGLTDLGNQSLFLGAGDCLAVENCDKFDKNCIYFLHDMDYSSGKEYPLVSREAGVYNVKDGSIKHCFPSIKIQNHGSFMYWFSPNIESRIFD</sequence>
<dbReference type="InterPro" id="IPR005174">
    <property type="entry name" value="KIB1-4_b-propeller"/>
</dbReference>
<dbReference type="Gene3D" id="1.20.1280.50">
    <property type="match status" value="1"/>
</dbReference>
<feature type="compositionally biased region" description="Acidic residues" evidence="1">
    <location>
        <begin position="342"/>
        <end position="356"/>
    </location>
</feature>
<dbReference type="Pfam" id="PF00646">
    <property type="entry name" value="F-box"/>
    <property type="match status" value="1"/>
</dbReference>
<dbReference type="PANTHER" id="PTHR33110">
    <property type="entry name" value="F-BOX/KELCH-REPEAT PROTEIN-RELATED"/>
    <property type="match status" value="1"/>
</dbReference>
<dbReference type="PANTHER" id="PTHR33110:SF71">
    <property type="entry name" value="F-BOX_KELCH-REPEAT PROTEIN"/>
    <property type="match status" value="1"/>
</dbReference>
<dbReference type="EMBL" id="JABEZW010000009">
    <property type="protein sequence ID" value="MBA0775856.1"/>
    <property type="molecule type" value="Genomic_DNA"/>
</dbReference>
<keyword evidence="4" id="KW-1185">Reference proteome</keyword>
<protein>
    <recommendedName>
        <fullName evidence="2">F-box domain-containing protein</fullName>
    </recommendedName>
</protein>